<protein>
    <submittedName>
        <fullName evidence="6">AcrR family transcriptional regulator</fullName>
    </submittedName>
</protein>
<dbReference type="InterPro" id="IPR050109">
    <property type="entry name" value="HTH-type_TetR-like_transc_reg"/>
</dbReference>
<keyword evidence="1" id="KW-0805">Transcription regulation</keyword>
<dbReference type="PRINTS" id="PR00455">
    <property type="entry name" value="HTHTETR"/>
</dbReference>
<keyword evidence="2 4" id="KW-0238">DNA-binding</keyword>
<comment type="caution">
    <text evidence="6">The sequence shown here is derived from an EMBL/GenBank/DDBJ whole genome shotgun (WGS) entry which is preliminary data.</text>
</comment>
<dbReference type="InterPro" id="IPR009057">
    <property type="entry name" value="Homeodomain-like_sf"/>
</dbReference>
<dbReference type="RefSeq" id="WP_179777175.1">
    <property type="nucleotide sequence ID" value="NZ_JACCFK010000002.1"/>
</dbReference>
<evidence type="ECO:0000256" key="1">
    <source>
        <dbReference type="ARBA" id="ARBA00023015"/>
    </source>
</evidence>
<keyword evidence="3" id="KW-0804">Transcription</keyword>
<dbReference type="PROSITE" id="PS50977">
    <property type="entry name" value="HTH_TETR_2"/>
    <property type="match status" value="1"/>
</dbReference>
<gene>
    <name evidence="6" type="ORF">HNR02_006283</name>
</gene>
<feature type="DNA-binding region" description="H-T-H motif" evidence="4">
    <location>
        <begin position="39"/>
        <end position="58"/>
    </location>
</feature>
<evidence type="ECO:0000256" key="2">
    <source>
        <dbReference type="ARBA" id="ARBA00023125"/>
    </source>
</evidence>
<dbReference type="InterPro" id="IPR036271">
    <property type="entry name" value="Tet_transcr_reg_TetR-rel_C_sf"/>
</dbReference>
<dbReference type="SUPFAM" id="SSF46689">
    <property type="entry name" value="Homeodomain-like"/>
    <property type="match status" value="1"/>
</dbReference>
<dbReference type="Pfam" id="PF00440">
    <property type="entry name" value="TetR_N"/>
    <property type="match status" value="1"/>
</dbReference>
<dbReference type="AlphaFoldDB" id="A0A853BC08"/>
<keyword evidence="7" id="KW-1185">Reference proteome</keyword>
<dbReference type="PANTHER" id="PTHR30055:SF234">
    <property type="entry name" value="HTH-TYPE TRANSCRIPTIONAL REGULATOR BETI"/>
    <property type="match status" value="1"/>
</dbReference>
<dbReference type="Gene3D" id="1.10.10.60">
    <property type="entry name" value="Homeodomain-like"/>
    <property type="match status" value="1"/>
</dbReference>
<feature type="domain" description="HTH tetR-type" evidence="5">
    <location>
        <begin position="16"/>
        <end position="76"/>
    </location>
</feature>
<proteinExistence type="predicted"/>
<accession>A0A853BC08</accession>
<sequence length="209" mass="22771">MRSKSTGEAGETFLNRARRRQFVTCATEALGELGYTATTVAEVARRAGVSKSVVLYHFSSRAELMEAVVDQLYGDAVEPIHAAVGAAETARERVLAYVRACVLFVWAHQREARAVLEVARNLRKEDGSPRYTAREGAALVGFARGLLEEGQRSGELGDFDAWTLAVLLRATIDNLSEQFMADPALDGPRVADSFAHLVGKMITPREGES</sequence>
<evidence type="ECO:0000256" key="3">
    <source>
        <dbReference type="ARBA" id="ARBA00023163"/>
    </source>
</evidence>
<organism evidence="6 7">
    <name type="scientific">Amycolatopsis endophytica</name>
    <dbReference type="NCBI Taxonomy" id="860233"/>
    <lineage>
        <taxon>Bacteria</taxon>
        <taxon>Bacillati</taxon>
        <taxon>Actinomycetota</taxon>
        <taxon>Actinomycetes</taxon>
        <taxon>Pseudonocardiales</taxon>
        <taxon>Pseudonocardiaceae</taxon>
        <taxon>Amycolatopsis</taxon>
    </lineage>
</organism>
<dbReference type="GO" id="GO:0000976">
    <property type="term" value="F:transcription cis-regulatory region binding"/>
    <property type="evidence" value="ECO:0007669"/>
    <property type="project" value="TreeGrafter"/>
</dbReference>
<dbReference type="Proteomes" id="UP000549616">
    <property type="component" value="Unassembled WGS sequence"/>
</dbReference>
<dbReference type="Gene3D" id="1.10.357.10">
    <property type="entry name" value="Tetracycline Repressor, domain 2"/>
    <property type="match status" value="1"/>
</dbReference>
<dbReference type="GO" id="GO:0003700">
    <property type="term" value="F:DNA-binding transcription factor activity"/>
    <property type="evidence" value="ECO:0007669"/>
    <property type="project" value="TreeGrafter"/>
</dbReference>
<dbReference type="PANTHER" id="PTHR30055">
    <property type="entry name" value="HTH-TYPE TRANSCRIPTIONAL REGULATOR RUTR"/>
    <property type="match status" value="1"/>
</dbReference>
<evidence type="ECO:0000313" key="7">
    <source>
        <dbReference type="Proteomes" id="UP000549616"/>
    </source>
</evidence>
<evidence type="ECO:0000256" key="4">
    <source>
        <dbReference type="PROSITE-ProRule" id="PRU00335"/>
    </source>
</evidence>
<dbReference type="SUPFAM" id="SSF48498">
    <property type="entry name" value="Tetracyclin repressor-like, C-terminal domain"/>
    <property type="match status" value="1"/>
</dbReference>
<dbReference type="EMBL" id="JACCFK010000002">
    <property type="protein sequence ID" value="NYI92908.1"/>
    <property type="molecule type" value="Genomic_DNA"/>
</dbReference>
<dbReference type="InterPro" id="IPR001647">
    <property type="entry name" value="HTH_TetR"/>
</dbReference>
<evidence type="ECO:0000259" key="5">
    <source>
        <dbReference type="PROSITE" id="PS50977"/>
    </source>
</evidence>
<name>A0A853BC08_9PSEU</name>
<reference evidence="6 7" key="1">
    <citation type="submission" date="2020-07" db="EMBL/GenBank/DDBJ databases">
        <title>Sequencing the genomes of 1000 actinobacteria strains.</title>
        <authorList>
            <person name="Klenk H.-P."/>
        </authorList>
    </citation>
    <scope>NUCLEOTIDE SEQUENCE [LARGE SCALE GENOMIC DNA]</scope>
    <source>
        <strain evidence="6 7">DSM 104006</strain>
    </source>
</reference>
<evidence type="ECO:0000313" key="6">
    <source>
        <dbReference type="EMBL" id="NYI92908.1"/>
    </source>
</evidence>